<dbReference type="GO" id="GO:0005739">
    <property type="term" value="C:mitochondrion"/>
    <property type="evidence" value="ECO:0007669"/>
    <property type="project" value="UniProtKB-SubCell"/>
</dbReference>
<sequence length="299" mass="33054">MTACCLCSMRAAQRLRAPATLKAPVATRSRGYATSAEKIRSLEAALDPTKEPSQSAKVERTFKRFWKDVRLDPRPDGHIAVLLDKRTLKTTSNVPLLLPRRNLAAALLIANEWDNQDKVLKPHSLPITSLASRAIDGMSTPEQRKEIGQGLLKYLDTDTICFHEEEPPALVDLQKRHWLPLITWVNATFGTDIAPFTTLMGTKQSARTVIVLAKRIESYDSFTLAAFERAVLASKSYCIALGLIEGVLSVNEASDCAHVEVNSQVERWGQVEDTHDVDHEDIRTRLGSAAMFLAAVPGP</sequence>
<evidence type="ECO:0000256" key="3">
    <source>
        <dbReference type="ARBA" id="ARBA00022946"/>
    </source>
</evidence>
<reference evidence="6 7" key="1">
    <citation type="journal article" date="2011" name="J. Gen. Appl. Microbiol.">
        <title>Draft genome sequencing of the enigmatic basidiomycete Mixia osmundae.</title>
        <authorList>
            <person name="Nishida H."/>
            <person name="Nagatsuka Y."/>
            <person name="Sugiyama J."/>
        </authorList>
    </citation>
    <scope>NUCLEOTIDE SEQUENCE [LARGE SCALE GENOMIC DNA]</scope>
    <source>
        <strain evidence="7">CBS 9802 / IAM 14324 / JCM 22182 / KY 12970</strain>
    </source>
</reference>
<comment type="subcellular location">
    <subcellularLocation>
        <location evidence="1">Mitochondrion</location>
    </subcellularLocation>
</comment>
<dbReference type="RefSeq" id="XP_014565129.1">
    <property type="nucleotide sequence ID" value="XM_014709643.1"/>
</dbReference>
<dbReference type="OMA" id="WDPVLHW"/>
<name>G7EB50_MIXOS</name>
<dbReference type="AlphaFoldDB" id="G7EB50"/>
<dbReference type="Gene3D" id="3.30.2180.10">
    <property type="entry name" value="ATP12-like"/>
    <property type="match status" value="1"/>
</dbReference>
<keyword evidence="7" id="KW-1185">Reference proteome</keyword>
<dbReference type="InParanoid" id="G7EB50"/>
<proteinExistence type="inferred from homology"/>
<evidence type="ECO:0000313" key="6">
    <source>
        <dbReference type="EMBL" id="GAB00061.1"/>
    </source>
</evidence>
<dbReference type="PANTHER" id="PTHR21013">
    <property type="entry name" value="ATP SYNTHASE MITOCHONDRIAL F1 COMPLEX ASSEMBLY FACTOR 2/ATP12 PROTEIN, MITOCHONDRIAL PRECURSOR"/>
    <property type="match status" value="1"/>
</dbReference>
<evidence type="ECO:0000256" key="1">
    <source>
        <dbReference type="ARBA" id="ARBA00004173"/>
    </source>
</evidence>
<evidence type="ECO:0000256" key="5">
    <source>
        <dbReference type="ARBA" id="ARBA00023186"/>
    </source>
</evidence>
<dbReference type="InterPro" id="IPR011419">
    <property type="entry name" value="ATP12_ATP_synth-F1-assembly"/>
</dbReference>
<dbReference type="SUPFAM" id="SSF160909">
    <property type="entry name" value="ATP12-like"/>
    <property type="match status" value="1"/>
</dbReference>
<keyword evidence="5" id="KW-0143">Chaperone</keyword>
<dbReference type="STRING" id="764103.G7EB50"/>
<dbReference type="OrthoDB" id="5673at2759"/>
<dbReference type="HOGENOM" id="CLU_047893_1_0_1"/>
<evidence type="ECO:0000313" key="7">
    <source>
        <dbReference type="Proteomes" id="UP000009131"/>
    </source>
</evidence>
<evidence type="ECO:0000256" key="4">
    <source>
        <dbReference type="ARBA" id="ARBA00023128"/>
    </source>
</evidence>
<dbReference type="GO" id="GO:0033615">
    <property type="term" value="P:mitochondrial proton-transporting ATP synthase complex assembly"/>
    <property type="evidence" value="ECO:0007669"/>
    <property type="project" value="TreeGrafter"/>
</dbReference>
<dbReference type="FunCoup" id="G7EB50">
    <property type="interactions" value="287"/>
</dbReference>
<accession>G7EB50</accession>
<organism evidence="6 7">
    <name type="scientific">Mixia osmundae (strain CBS 9802 / IAM 14324 / JCM 22182 / KY 12970)</name>
    <dbReference type="NCBI Taxonomy" id="764103"/>
    <lineage>
        <taxon>Eukaryota</taxon>
        <taxon>Fungi</taxon>
        <taxon>Dikarya</taxon>
        <taxon>Basidiomycota</taxon>
        <taxon>Pucciniomycotina</taxon>
        <taxon>Mixiomycetes</taxon>
        <taxon>Mixiales</taxon>
        <taxon>Mixiaceae</taxon>
        <taxon>Mixia</taxon>
    </lineage>
</organism>
<keyword evidence="3" id="KW-0809">Transit peptide</keyword>
<dbReference type="PANTHER" id="PTHR21013:SF10">
    <property type="entry name" value="ATP SYNTHASE MITOCHONDRIAL F1 COMPLEX ASSEMBLY FACTOR 2"/>
    <property type="match status" value="1"/>
</dbReference>
<keyword evidence="4" id="KW-0496">Mitochondrion</keyword>
<comment type="similarity">
    <text evidence="2">Belongs to the ATP12 family.</text>
</comment>
<evidence type="ECO:0008006" key="8">
    <source>
        <dbReference type="Google" id="ProtNLM"/>
    </source>
</evidence>
<evidence type="ECO:0000256" key="2">
    <source>
        <dbReference type="ARBA" id="ARBA00008231"/>
    </source>
</evidence>
<dbReference type="InterPro" id="IPR023335">
    <property type="entry name" value="ATP12_ortho_dom_sf"/>
</dbReference>
<protein>
    <recommendedName>
        <fullName evidence="8">ATP synthase mitochondrial F1 complex assembly factor 2</fullName>
    </recommendedName>
</protein>
<comment type="caution">
    <text evidence="6">The sequence shown here is derived from an EMBL/GenBank/DDBJ whole genome shotgun (WGS) entry which is preliminary data.</text>
</comment>
<reference evidence="6 7" key="2">
    <citation type="journal article" date="2012" name="Open Biol.">
        <title>Characteristics of nucleosomes and linker DNA regions on the genome of the basidiomycete Mixia osmundae revealed by mono- and dinucleosome mapping.</title>
        <authorList>
            <person name="Nishida H."/>
            <person name="Kondo S."/>
            <person name="Matsumoto T."/>
            <person name="Suzuki Y."/>
            <person name="Yoshikawa H."/>
            <person name="Taylor T.D."/>
            <person name="Sugiyama J."/>
        </authorList>
    </citation>
    <scope>NUCLEOTIDE SEQUENCE [LARGE SCALE GENOMIC DNA]</scope>
    <source>
        <strain evidence="7">CBS 9802 / IAM 14324 / JCM 22182 / KY 12970</strain>
    </source>
</reference>
<dbReference type="EMBL" id="BABT02000261">
    <property type="protein sequence ID" value="GAB00061.1"/>
    <property type="molecule type" value="Genomic_DNA"/>
</dbReference>
<gene>
    <name evidence="6" type="primary">Mo06763</name>
    <name evidence="6" type="ORF">E5Q_06763</name>
</gene>
<dbReference type="Pfam" id="PF07542">
    <property type="entry name" value="ATP12"/>
    <property type="match status" value="1"/>
</dbReference>
<dbReference type="Gene3D" id="1.10.3580.10">
    <property type="entry name" value="ATP12 ATPase"/>
    <property type="match status" value="1"/>
</dbReference>
<dbReference type="Proteomes" id="UP000009131">
    <property type="component" value="Unassembled WGS sequence"/>
</dbReference>
<dbReference type="eggNOG" id="KOG3015">
    <property type="taxonomic scope" value="Eukaryota"/>
</dbReference>
<dbReference type="InterPro" id="IPR042272">
    <property type="entry name" value="ATP12_ATP_synth-F1-assembly_N"/>
</dbReference>